<accession>A0A6C0IVI9</accession>
<proteinExistence type="predicted"/>
<evidence type="ECO:0000313" key="1">
    <source>
        <dbReference type="EMBL" id="QHT96560.1"/>
    </source>
</evidence>
<dbReference type="AlphaFoldDB" id="A0A6C0IVI9"/>
<sequence length="254" mass="28392">MTNNNLRNFIFNQPNNLNSFKITSKKCALNIKNFVFNQSAGSASKIIQNTISVDMFSQWESFVTDIVGELSKDGIDTTGWELDHLAYRVESMEEYSTVCNSLINSIDGKQPLGICLGVVQIGGRPISTIHLINPLVHPLGYTISCIEIPSPKEGSHYASGFEHAEFVIGPSMGVPTEIPEEYLGTEKPVLEQFIQKYPELTFDTRAIDKELNADVSKSYTRIINGKETKMSAKFHLRPLYTVVAFENILAQNKH</sequence>
<name>A0A6C0IVI9_9ZZZZ</name>
<reference evidence="1" key="1">
    <citation type="journal article" date="2020" name="Nature">
        <title>Giant virus diversity and host interactions through global metagenomics.</title>
        <authorList>
            <person name="Schulz F."/>
            <person name="Roux S."/>
            <person name="Paez-Espino D."/>
            <person name="Jungbluth S."/>
            <person name="Walsh D.A."/>
            <person name="Denef V.J."/>
            <person name="McMahon K.D."/>
            <person name="Konstantinidis K.T."/>
            <person name="Eloe-Fadrosh E.A."/>
            <person name="Kyrpides N.C."/>
            <person name="Woyke T."/>
        </authorList>
    </citation>
    <scope>NUCLEOTIDE SEQUENCE</scope>
    <source>
        <strain evidence="1">GVMAG-M-3300024302-11</strain>
    </source>
</reference>
<dbReference type="InterPro" id="IPR010393">
    <property type="entry name" value="DUF991_YecM-like"/>
</dbReference>
<dbReference type="Gene3D" id="3.10.180.10">
    <property type="entry name" value="2,3-Dihydroxybiphenyl 1,2-Dioxygenase, domain 1"/>
    <property type="match status" value="1"/>
</dbReference>
<dbReference type="SUPFAM" id="SSF54593">
    <property type="entry name" value="Glyoxalase/Bleomycin resistance protein/Dihydroxybiphenyl dioxygenase"/>
    <property type="match status" value="1"/>
</dbReference>
<dbReference type="PANTHER" id="PTHR37519">
    <property type="match status" value="1"/>
</dbReference>
<dbReference type="Pfam" id="PF06185">
    <property type="entry name" value="YecM"/>
    <property type="match status" value="1"/>
</dbReference>
<dbReference type="PANTHER" id="PTHR37519:SF1">
    <property type="entry name" value="DIHYDROXYBIPHENYL DIOXYGENASE DOMAIN-CONTAINING PROTEIN"/>
    <property type="match status" value="1"/>
</dbReference>
<organism evidence="1">
    <name type="scientific">viral metagenome</name>
    <dbReference type="NCBI Taxonomy" id="1070528"/>
    <lineage>
        <taxon>unclassified sequences</taxon>
        <taxon>metagenomes</taxon>
        <taxon>organismal metagenomes</taxon>
    </lineage>
</organism>
<dbReference type="EMBL" id="MN740259">
    <property type="protein sequence ID" value="QHT96560.1"/>
    <property type="molecule type" value="Genomic_DNA"/>
</dbReference>
<protein>
    <submittedName>
        <fullName evidence="1">Uncharacterized protein</fullName>
    </submittedName>
</protein>
<dbReference type="InterPro" id="IPR029068">
    <property type="entry name" value="Glyas_Bleomycin-R_OHBP_Dase"/>
</dbReference>